<dbReference type="AlphaFoldDB" id="A0A9X0ALG4"/>
<sequence>MSVGAKAVRGAFFRNFPGYYKCIALLFLRHTGSRSKASSHTRTINEAKARTPWSVLFSLNRDMIYLQSNGHSCKHRNESAPSVALEAEFCRSTGQSKKFSLS</sequence>
<accession>A0A9X0ALG4</accession>
<keyword evidence="2" id="KW-1185">Reference proteome</keyword>
<protein>
    <submittedName>
        <fullName evidence="1">Uncharacterized protein</fullName>
    </submittedName>
</protein>
<dbReference type="EMBL" id="JAPEIS010000007">
    <property type="protein sequence ID" value="KAJ8064964.1"/>
    <property type="molecule type" value="Genomic_DNA"/>
</dbReference>
<dbReference type="Proteomes" id="UP001152300">
    <property type="component" value="Unassembled WGS sequence"/>
</dbReference>
<reference evidence="1" key="1">
    <citation type="submission" date="2022-11" db="EMBL/GenBank/DDBJ databases">
        <title>Genome Resource of Sclerotinia nivalis Strain SnTB1, a Plant Pathogen Isolated from American Ginseng.</title>
        <authorList>
            <person name="Fan S."/>
        </authorList>
    </citation>
    <scope>NUCLEOTIDE SEQUENCE</scope>
    <source>
        <strain evidence="1">SnTB1</strain>
    </source>
</reference>
<proteinExistence type="predicted"/>
<evidence type="ECO:0000313" key="1">
    <source>
        <dbReference type="EMBL" id="KAJ8064964.1"/>
    </source>
</evidence>
<name>A0A9X0ALG4_9HELO</name>
<comment type="caution">
    <text evidence="1">The sequence shown here is derived from an EMBL/GenBank/DDBJ whole genome shotgun (WGS) entry which is preliminary data.</text>
</comment>
<organism evidence="1 2">
    <name type="scientific">Sclerotinia nivalis</name>
    <dbReference type="NCBI Taxonomy" id="352851"/>
    <lineage>
        <taxon>Eukaryota</taxon>
        <taxon>Fungi</taxon>
        <taxon>Dikarya</taxon>
        <taxon>Ascomycota</taxon>
        <taxon>Pezizomycotina</taxon>
        <taxon>Leotiomycetes</taxon>
        <taxon>Helotiales</taxon>
        <taxon>Sclerotiniaceae</taxon>
        <taxon>Sclerotinia</taxon>
    </lineage>
</organism>
<gene>
    <name evidence="1" type="ORF">OCU04_007268</name>
</gene>
<evidence type="ECO:0000313" key="2">
    <source>
        <dbReference type="Proteomes" id="UP001152300"/>
    </source>
</evidence>